<dbReference type="InterPro" id="IPR008271">
    <property type="entry name" value="Ser/Thr_kinase_AS"/>
</dbReference>
<dbReference type="CDD" id="cd05117">
    <property type="entry name" value="STKc_CAMK"/>
    <property type="match status" value="1"/>
</dbReference>
<dbReference type="FunFam" id="1.10.238.10:FF:000178">
    <property type="entry name" value="Calmodulin-2 A"/>
    <property type="match status" value="1"/>
</dbReference>
<dbReference type="InterPro" id="IPR011992">
    <property type="entry name" value="EF-hand-dom_pair"/>
</dbReference>
<evidence type="ECO:0000313" key="12">
    <source>
        <dbReference type="Proteomes" id="UP001162060"/>
    </source>
</evidence>
<feature type="domain" description="EF-hand" evidence="9">
    <location>
        <begin position="409"/>
        <end position="444"/>
    </location>
</feature>
<feature type="domain" description="EF-hand" evidence="9">
    <location>
        <begin position="484"/>
        <end position="519"/>
    </location>
</feature>
<organism evidence="11 12">
    <name type="scientific">Peronospora matthiolae</name>
    <dbReference type="NCBI Taxonomy" id="2874970"/>
    <lineage>
        <taxon>Eukaryota</taxon>
        <taxon>Sar</taxon>
        <taxon>Stramenopiles</taxon>
        <taxon>Oomycota</taxon>
        <taxon>Peronosporomycetes</taxon>
        <taxon>Peronosporales</taxon>
        <taxon>Peronosporaceae</taxon>
        <taxon>Peronospora</taxon>
    </lineage>
</organism>
<dbReference type="GO" id="GO:0004672">
    <property type="term" value="F:protein kinase activity"/>
    <property type="evidence" value="ECO:0007669"/>
    <property type="project" value="InterPro"/>
</dbReference>
<accession>A0AAV1V389</accession>
<feature type="domain" description="EF-hand" evidence="9">
    <location>
        <begin position="445"/>
        <end position="480"/>
    </location>
</feature>
<dbReference type="InterPro" id="IPR000719">
    <property type="entry name" value="Prot_kinase_dom"/>
</dbReference>
<dbReference type="GO" id="GO:0043226">
    <property type="term" value="C:organelle"/>
    <property type="evidence" value="ECO:0007669"/>
    <property type="project" value="UniProtKB-ARBA"/>
</dbReference>
<dbReference type="GO" id="GO:0005524">
    <property type="term" value="F:ATP binding"/>
    <property type="evidence" value="ECO:0007669"/>
    <property type="project" value="UniProtKB-UniRule"/>
</dbReference>
<dbReference type="InterPro" id="IPR011009">
    <property type="entry name" value="Kinase-like_dom_sf"/>
</dbReference>
<dbReference type="Gene3D" id="1.10.510.10">
    <property type="entry name" value="Transferase(Phosphotransferase) domain 1"/>
    <property type="match status" value="1"/>
</dbReference>
<evidence type="ECO:0000256" key="6">
    <source>
        <dbReference type="ARBA" id="ARBA00024334"/>
    </source>
</evidence>
<protein>
    <recommendedName>
        <fullName evidence="13">Calmodulin</fullName>
    </recommendedName>
</protein>
<dbReference type="SMART" id="SM00054">
    <property type="entry name" value="EFh"/>
    <property type="match status" value="4"/>
</dbReference>
<dbReference type="AlphaFoldDB" id="A0AAV1V389"/>
<dbReference type="InterPro" id="IPR017441">
    <property type="entry name" value="Protein_kinase_ATP_BS"/>
</dbReference>
<dbReference type="SMART" id="SM00220">
    <property type="entry name" value="S_TKc"/>
    <property type="match status" value="1"/>
</dbReference>
<dbReference type="PROSITE" id="PS00108">
    <property type="entry name" value="PROTEIN_KINASE_ST"/>
    <property type="match status" value="1"/>
</dbReference>
<evidence type="ECO:0000259" key="9">
    <source>
        <dbReference type="PROSITE" id="PS50222"/>
    </source>
</evidence>
<reference evidence="11" key="1">
    <citation type="submission" date="2024-01" db="EMBL/GenBank/DDBJ databases">
        <authorList>
            <person name="Webb A."/>
        </authorList>
    </citation>
    <scope>NUCLEOTIDE SEQUENCE</scope>
    <source>
        <strain evidence="11">Pm1</strain>
    </source>
</reference>
<dbReference type="Gene3D" id="3.30.200.20">
    <property type="entry name" value="Phosphorylase Kinase, domain 1"/>
    <property type="match status" value="1"/>
</dbReference>
<keyword evidence="2" id="KW-0677">Repeat</keyword>
<evidence type="ECO:0000256" key="7">
    <source>
        <dbReference type="PROSITE-ProRule" id="PRU10141"/>
    </source>
</evidence>
<evidence type="ECO:0000259" key="8">
    <source>
        <dbReference type="PROSITE" id="PS50011"/>
    </source>
</evidence>
<dbReference type="Proteomes" id="UP001162060">
    <property type="component" value="Unassembled WGS sequence"/>
</dbReference>
<evidence type="ECO:0000256" key="2">
    <source>
        <dbReference type="ARBA" id="ARBA00022737"/>
    </source>
</evidence>
<dbReference type="PROSITE" id="PS50222">
    <property type="entry name" value="EF_HAND_2"/>
    <property type="match status" value="4"/>
</dbReference>
<dbReference type="SUPFAM" id="SSF47473">
    <property type="entry name" value="EF-hand"/>
    <property type="match status" value="1"/>
</dbReference>
<sequence>MRLRSRVSLTFVRRAERSAPSVSGYFKPVHKSSGKRPDYLGRAATAIVALGVAIVMSQDPSSSDVKCGSKGRDAWGTSSSMEQKGHYVLMKELGRGGFSVVRLAVDMDTQKMLAAKIFDPKSSSAEMIQAEIDILKLLGTHENIVSLYDVLYLEDETIMLTDLVAGGELFDYIVDMGSVSEKDAAHLLRGVCRSLDYVHDRGVCHRDVKPENVLLTDRSNAPNVKLADFGTSRRQRHGEQVIENFPTGTLAYWAPEIVTRQPQDFSVDMWAFGVLAYITLTGVHPFDPRGDKSDAEIVNDIARGSYDVENKWYRSLSTKAKEFLTRLLDSNPAKRLTARQAMQHSWLSGTTTSAEPFDSGHCQRLQAYQRLQHLRANILAVIMSVQHARFGNKLDASTKEIALRRTSTVNMDMFKETFLLFDKDESGCVGRDELEHTLSALGQRLSSSEIDEIMQQADTDKDGKISFTEFVGMMNERLFRRGNLTTGDLKAAFDTVDLNRDGFISTSELEHIFHVLGNKRMSNEELRKIMDGADKNEDGMIDYDEFCALMQQQTKT</sequence>
<dbReference type="Pfam" id="PF13499">
    <property type="entry name" value="EF-hand_7"/>
    <property type="match status" value="2"/>
</dbReference>
<dbReference type="InterPro" id="IPR002048">
    <property type="entry name" value="EF_hand_dom"/>
</dbReference>
<proteinExistence type="inferred from homology"/>
<dbReference type="CDD" id="cd00051">
    <property type="entry name" value="EFh"/>
    <property type="match status" value="2"/>
</dbReference>
<evidence type="ECO:0000313" key="10">
    <source>
        <dbReference type="EMBL" id="CAK7893059.1"/>
    </source>
</evidence>
<feature type="domain" description="Protein kinase" evidence="8">
    <location>
        <begin position="87"/>
        <end position="347"/>
    </location>
</feature>
<comment type="similarity">
    <text evidence="6">Belongs to the protein kinase superfamily. Ser/Thr protein kinase family. CDPK subfamily.</text>
</comment>
<dbReference type="EMBL" id="CAKLBY020000264">
    <property type="protein sequence ID" value="CAK7941270.1"/>
    <property type="molecule type" value="Genomic_DNA"/>
</dbReference>
<dbReference type="PANTHER" id="PTHR24347">
    <property type="entry name" value="SERINE/THREONINE-PROTEIN KINASE"/>
    <property type="match status" value="1"/>
</dbReference>
<evidence type="ECO:0000313" key="11">
    <source>
        <dbReference type="EMBL" id="CAK7941270.1"/>
    </source>
</evidence>
<evidence type="ECO:0008006" key="13">
    <source>
        <dbReference type="Google" id="ProtNLM"/>
    </source>
</evidence>
<gene>
    <name evidence="11" type="ORF">PM001_LOCUS26420</name>
    <name evidence="10" type="ORF">PM001_LOCUS526</name>
</gene>
<comment type="similarity">
    <text evidence="1">Belongs to the centrin family.</text>
</comment>
<name>A0AAV1V389_9STRA</name>
<keyword evidence="5 7" id="KW-0067">ATP-binding</keyword>
<feature type="binding site" evidence="7">
    <location>
        <position position="116"/>
    </location>
    <ligand>
        <name>ATP</name>
        <dbReference type="ChEBI" id="CHEBI:30616"/>
    </ligand>
</feature>
<dbReference type="Gene3D" id="1.10.238.10">
    <property type="entry name" value="EF-hand"/>
    <property type="match status" value="2"/>
</dbReference>
<keyword evidence="4" id="KW-0106">Calcium</keyword>
<dbReference type="EMBL" id="CAKLBY020000003">
    <property type="protein sequence ID" value="CAK7893059.1"/>
    <property type="molecule type" value="Genomic_DNA"/>
</dbReference>
<dbReference type="PROSITE" id="PS00018">
    <property type="entry name" value="EF_HAND_1"/>
    <property type="match status" value="4"/>
</dbReference>
<evidence type="ECO:0000256" key="1">
    <source>
        <dbReference type="ARBA" id="ARBA00005253"/>
    </source>
</evidence>
<evidence type="ECO:0000256" key="3">
    <source>
        <dbReference type="ARBA" id="ARBA00022741"/>
    </source>
</evidence>
<keyword evidence="3 7" id="KW-0547">Nucleotide-binding</keyword>
<feature type="domain" description="EF-hand" evidence="9">
    <location>
        <begin position="521"/>
        <end position="556"/>
    </location>
</feature>
<dbReference type="PROSITE" id="PS50011">
    <property type="entry name" value="PROTEIN_KINASE_DOM"/>
    <property type="match status" value="1"/>
</dbReference>
<dbReference type="SUPFAM" id="SSF56112">
    <property type="entry name" value="Protein kinase-like (PK-like)"/>
    <property type="match status" value="1"/>
</dbReference>
<dbReference type="FunFam" id="1.10.510.10:FF:000571">
    <property type="entry name" value="Maternal embryonic leucine zipper kinase"/>
    <property type="match status" value="1"/>
</dbReference>
<evidence type="ECO:0000256" key="5">
    <source>
        <dbReference type="ARBA" id="ARBA00022840"/>
    </source>
</evidence>
<dbReference type="InterPro" id="IPR018247">
    <property type="entry name" value="EF_Hand_1_Ca_BS"/>
</dbReference>
<comment type="caution">
    <text evidence="11">The sequence shown here is derived from an EMBL/GenBank/DDBJ whole genome shotgun (WGS) entry which is preliminary data.</text>
</comment>
<dbReference type="PROSITE" id="PS00107">
    <property type="entry name" value="PROTEIN_KINASE_ATP"/>
    <property type="match status" value="1"/>
</dbReference>
<evidence type="ECO:0000256" key="4">
    <source>
        <dbReference type="ARBA" id="ARBA00022837"/>
    </source>
</evidence>
<dbReference type="GO" id="GO:0005509">
    <property type="term" value="F:calcium ion binding"/>
    <property type="evidence" value="ECO:0007669"/>
    <property type="project" value="InterPro"/>
</dbReference>
<dbReference type="Pfam" id="PF00069">
    <property type="entry name" value="Pkinase"/>
    <property type="match status" value="1"/>
</dbReference>